<reference evidence="16 17" key="1">
    <citation type="submission" date="2017-09" db="EMBL/GenBank/DDBJ databases">
        <title>Depth-based differentiation of microbial function through sediment-hosted aquifers and enrichment of novel symbionts in the deep terrestrial subsurface.</title>
        <authorList>
            <person name="Probst A.J."/>
            <person name="Ladd B."/>
            <person name="Jarett J.K."/>
            <person name="Geller-Mcgrath D.E."/>
            <person name="Sieber C.M."/>
            <person name="Emerson J.B."/>
            <person name="Anantharaman K."/>
            <person name="Thomas B.C."/>
            <person name="Malmstrom R."/>
            <person name="Stieglmeier M."/>
            <person name="Klingl A."/>
            <person name="Woyke T."/>
            <person name="Ryan C.M."/>
            <person name="Banfield J.F."/>
        </authorList>
    </citation>
    <scope>NUCLEOTIDE SEQUENCE [LARGE SCALE GENOMIC DNA]</scope>
    <source>
        <strain evidence="16">CG11_big_fil_rev_8_21_14_0_20_45_26</strain>
    </source>
</reference>
<dbReference type="Gene3D" id="1.20.1440.230">
    <property type="entry name" value="NADH-ubiquinone oxidoreductase 51kDa subunit, iron-sulphur binding domain"/>
    <property type="match status" value="1"/>
</dbReference>
<dbReference type="PANTHER" id="PTHR43578:SF3">
    <property type="entry name" value="NADH-QUINONE OXIDOREDUCTASE SUBUNIT F"/>
    <property type="match status" value="1"/>
</dbReference>
<comment type="cofactor">
    <cofactor evidence="2 14">
        <name>[4Fe-4S] cluster</name>
        <dbReference type="ChEBI" id="CHEBI:49883"/>
    </cofactor>
</comment>
<dbReference type="GO" id="GO:0008137">
    <property type="term" value="F:NADH dehydrogenase (ubiquinone) activity"/>
    <property type="evidence" value="ECO:0007669"/>
    <property type="project" value="InterPro"/>
</dbReference>
<evidence type="ECO:0000256" key="7">
    <source>
        <dbReference type="ARBA" id="ARBA00022719"/>
    </source>
</evidence>
<keyword evidence="12 14" id="KW-0520">NAD</keyword>
<dbReference type="NCBIfam" id="TIGR01959">
    <property type="entry name" value="nuoF_fam"/>
    <property type="match status" value="1"/>
</dbReference>
<dbReference type="GO" id="GO:0010181">
    <property type="term" value="F:FMN binding"/>
    <property type="evidence" value="ECO:0007669"/>
    <property type="project" value="InterPro"/>
</dbReference>
<dbReference type="Gene3D" id="3.40.50.11540">
    <property type="entry name" value="NADH-ubiquinone oxidoreductase 51kDa subunit"/>
    <property type="match status" value="1"/>
</dbReference>
<keyword evidence="4 14" id="KW-0004">4Fe-4S</keyword>
<dbReference type="FunFam" id="3.40.50.11540:FF:000001">
    <property type="entry name" value="NADH dehydrogenase [ubiquinone] flavoprotein 1, mitochondrial"/>
    <property type="match status" value="1"/>
</dbReference>
<dbReference type="GO" id="GO:0051287">
    <property type="term" value="F:NAD binding"/>
    <property type="evidence" value="ECO:0007669"/>
    <property type="project" value="UniProtKB-UniRule"/>
</dbReference>
<evidence type="ECO:0000256" key="6">
    <source>
        <dbReference type="ARBA" id="ARBA00022643"/>
    </source>
</evidence>
<evidence type="ECO:0000256" key="8">
    <source>
        <dbReference type="ARBA" id="ARBA00022723"/>
    </source>
</evidence>
<evidence type="ECO:0000256" key="9">
    <source>
        <dbReference type="ARBA" id="ARBA00022967"/>
    </source>
</evidence>
<proteinExistence type="inferred from homology"/>
<evidence type="ECO:0000313" key="16">
    <source>
        <dbReference type="EMBL" id="PIQ86657.1"/>
    </source>
</evidence>
<dbReference type="Pfam" id="PF22461">
    <property type="entry name" value="SLBB_2"/>
    <property type="match status" value="1"/>
</dbReference>
<dbReference type="PANTHER" id="PTHR43578">
    <property type="entry name" value="NADH-QUINONE OXIDOREDUCTASE SUBUNIT F"/>
    <property type="match status" value="1"/>
</dbReference>
<sequence>MNPTNRLNLISQFFSLTDAHMLSVYEKLGGYEMAKKAIREMKPDAVEAEVRKSKLRGLGGAGFASGVKWSFVPRDSGKPIYLTVNADEGEPGTFKDRYVMERAPHLLLEGILICAYAMGIHKVYIYVRGEYLGPIQRLREAIDEAVAKNYLGEKILGTNFNLEVVVHQGAGAYICGEETALLESLEGKKGFPRLKPPFPAVVGLYGCPTLIHNVETLSYLPFILQEGGDWFAGLGTETSGGMRLYSVSGHVERPGVYERSMGITLRQLIEDAGGVWRGRKLKAVVPGGLSAAVLTADEIDVTMDFDSLRKIGSMGGSGGVMVMDEKTCMVRALYTTMRFFGHESCGQCSPCREGTGWVARILKRILDGEGRVEDIDRLIDIGQFMGGTTICALADGAQMPLLSYLKKFRSEFDYYVKHGCSLVESEPAGVSN</sequence>
<evidence type="ECO:0000256" key="3">
    <source>
        <dbReference type="ARBA" id="ARBA00007523"/>
    </source>
</evidence>
<dbReference type="SUPFAM" id="SSF142019">
    <property type="entry name" value="Nqo1 FMN-binding domain-like"/>
    <property type="match status" value="1"/>
</dbReference>
<dbReference type="GO" id="GO:0046872">
    <property type="term" value="F:metal ion binding"/>
    <property type="evidence" value="ECO:0007669"/>
    <property type="project" value="UniProtKB-KW"/>
</dbReference>
<keyword evidence="5 14" id="KW-0285">Flavoprotein</keyword>
<keyword evidence="7 14" id="KW-0874">Quinone</keyword>
<dbReference type="SUPFAM" id="SSF142984">
    <property type="entry name" value="Nqo1 middle domain-like"/>
    <property type="match status" value="1"/>
</dbReference>
<dbReference type="AlphaFoldDB" id="A0A2H0LQK2"/>
<feature type="domain" description="NADH-ubiquinone oxidoreductase 51kDa subunit iron-sulphur binding" evidence="15">
    <location>
        <begin position="330"/>
        <end position="375"/>
    </location>
</feature>
<dbReference type="EC" id="7.1.1.-" evidence="14"/>
<comment type="function">
    <text evidence="14">NDH-1 shuttles electrons from NADH, via FMN and iron-sulfur (Fe-S) centers, to quinones in the respiratory chain.</text>
</comment>
<dbReference type="InterPro" id="IPR037225">
    <property type="entry name" value="Nuo51_FMN-bd_sf"/>
</dbReference>
<comment type="similarity">
    <text evidence="3 14">Belongs to the complex I 51 kDa subunit family.</text>
</comment>
<dbReference type="InterPro" id="IPR001949">
    <property type="entry name" value="NADH-UbQ_OxRdtase_51kDa_CS"/>
</dbReference>
<dbReference type="Proteomes" id="UP000230859">
    <property type="component" value="Unassembled WGS sequence"/>
</dbReference>
<name>A0A2H0LQK2_9BACT</name>
<evidence type="ECO:0000256" key="2">
    <source>
        <dbReference type="ARBA" id="ARBA00001966"/>
    </source>
</evidence>
<dbReference type="Pfam" id="PF01512">
    <property type="entry name" value="Complex1_51K"/>
    <property type="match status" value="1"/>
</dbReference>
<keyword evidence="6 14" id="KW-0288">FMN</keyword>
<comment type="caution">
    <text evidence="16">The sequence shown here is derived from an EMBL/GenBank/DDBJ whole genome shotgun (WGS) entry which is preliminary data.</text>
</comment>
<dbReference type="FunFam" id="1.20.1440.230:FF:000001">
    <property type="entry name" value="Mitochondrial NADH dehydrogenase flavoprotein 1"/>
    <property type="match status" value="1"/>
</dbReference>
<evidence type="ECO:0000256" key="4">
    <source>
        <dbReference type="ARBA" id="ARBA00022485"/>
    </source>
</evidence>
<evidence type="ECO:0000256" key="1">
    <source>
        <dbReference type="ARBA" id="ARBA00001917"/>
    </source>
</evidence>
<dbReference type="GO" id="GO:0051539">
    <property type="term" value="F:4 iron, 4 sulfur cluster binding"/>
    <property type="evidence" value="ECO:0007669"/>
    <property type="project" value="UniProtKB-UniRule"/>
</dbReference>
<dbReference type="Pfam" id="PF10589">
    <property type="entry name" value="NADH_4Fe-4S"/>
    <property type="match status" value="1"/>
</dbReference>
<dbReference type="EMBL" id="PCVY01000038">
    <property type="protein sequence ID" value="PIQ86657.1"/>
    <property type="molecule type" value="Genomic_DNA"/>
</dbReference>
<dbReference type="InterPro" id="IPR011537">
    <property type="entry name" value="NADH-UbQ_OxRdtase_suF"/>
</dbReference>
<keyword evidence="16" id="KW-0560">Oxidoreductase</keyword>
<evidence type="ECO:0000256" key="14">
    <source>
        <dbReference type="RuleBase" id="RU364066"/>
    </source>
</evidence>
<evidence type="ECO:0000256" key="10">
    <source>
        <dbReference type="ARBA" id="ARBA00023004"/>
    </source>
</evidence>
<keyword evidence="10 14" id="KW-0408">Iron</keyword>
<comment type="cofactor">
    <cofactor evidence="1 14">
        <name>FMN</name>
        <dbReference type="ChEBI" id="CHEBI:58210"/>
    </cofactor>
</comment>
<comment type="catalytic activity">
    <reaction evidence="13 14">
        <text>a quinone + NADH + 5 H(+)(in) = a quinol + NAD(+) + 4 H(+)(out)</text>
        <dbReference type="Rhea" id="RHEA:57888"/>
        <dbReference type="ChEBI" id="CHEBI:15378"/>
        <dbReference type="ChEBI" id="CHEBI:24646"/>
        <dbReference type="ChEBI" id="CHEBI:57540"/>
        <dbReference type="ChEBI" id="CHEBI:57945"/>
        <dbReference type="ChEBI" id="CHEBI:132124"/>
    </reaction>
</comment>
<evidence type="ECO:0000256" key="11">
    <source>
        <dbReference type="ARBA" id="ARBA00023014"/>
    </source>
</evidence>
<dbReference type="PROSITE" id="PS00645">
    <property type="entry name" value="COMPLEX1_51K_2"/>
    <property type="match status" value="1"/>
</dbReference>
<evidence type="ECO:0000259" key="15">
    <source>
        <dbReference type="SMART" id="SM00928"/>
    </source>
</evidence>
<dbReference type="SUPFAM" id="SSF140490">
    <property type="entry name" value="Nqo1C-terminal domain-like"/>
    <property type="match status" value="1"/>
</dbReference>
<dbReference type="NCBIfam" id="NF010120">
    <property type="entry name" value="PRK13596.1"/>
    <property type="match status" value="1"/>
</dbReference>
<evidence type="ECO:0000313" key="17">
    <source>
        <dbReference type="Proteomes" id="UP000230859"/>
    </source>
</evidence>
<gene>
    <name evidence="16" type="ORF">COV74_03950</name>
</gene>
<accession>A0A2H0LQK2</accession>
<dbReference type="PROSITE" id="PS00644">
    <property type="entry name" value="COMPLEX1_51K_1"/>
    <property type="match status" value="1"/>
</dbReference>
<dbReference type="InterPro" id="IPR011538">
    <property type="entry name" value="Nuo51_FMN-bd"/>
</dbReference>
<organism evidence="16 17">
    <name type="scientific">Candidatus Abzuiibacterium crystallinum</name>
    <dbReference type="NCBI Taxonomy" id="1974748"/>
    <lineage>
        <taxon>Bacteria</taxon>
        <taxon>Pseudomonadati</taxon>
        <taxon>Candidatus Omnitrophota</taxon>
        <taxon>Candidatus Abzuiibacterium</taxon>
    </lineage>
</organism>
<dbReference type="Gene3D" id="6.10.250.1450">
    <property type="match status" value="1"/>
</dbReference>
<evidence type="ECO:0000256" key="5">
    <source>
        <dbReference type="ARBA" id="ARBA00022630"/>
    </source>
</evidence>
<dbReference type="FunFam" id="3.10.20.600:FF:000003">
    <property type="entry name" value="NADH-quinone oxidoreductase subunit F"/>
    <property type="match status" value="1"/>
</dbReference>
<dbReference type="InterPro" id="IPR019575">
    <property type="entry name" value="Nuop51_4Fe4S-bd"/>
</dbReference>
<dbReference type="InterPro" id="IPR037207">
    <property type="entry name" value="Nuop51_4Fe4S-bd_sf"/>
</dbReference>
<keyword evidence="11 14" id="KW-0411">Iron-sulfur</keyword>
<dbReference type="InterPro" id="IPR054765">
    <property type="entry name" value="SLBB_dom"/>
</dbReference>
<dbReference type="SMART" id="SM00928">
    <property type="entry name" value="NADH_4Fe-4S"/>
    <property type="match status" value="1"/>
</dbReference>
<evidence type="ECO:0000256" key="13">
    <source>
        <dbReference type="ARBA" id="ARBA00047712"/>
    </source>
</evidence>
<dbReference type="GO" id="GO:0016491">
    <property type="term" value="F:oxidoreductase activity"/>
    <property type="evidence" value="ECO:0007669"/>
    <property type="project" value="UniProtKB-KW"/>
</dbReference>
<protein>
    <recommendedName>
        <fullName evidence="14">NADH-quinone oxidoreductase subunit F</fullName>
        <ecNumber evidence="14">7.1.1.-</ecNumber>
    </recommendedName>
</protein>
<dbReference type="GO" id="GO:0048038">
    <property type="term" value="F:quinone binding"/>
    <property type="evidence" value="ECO:0007669"/>
    <property type="project" value="UniProtKB-KW"/>
</dbReference>
<evidence type="ECO:0000256" key="12">
    <source>
        <dbReference type="ARBA" id="ARBA00023027"/>
    </source>
</evidence>
<keyword evidence="9" id="KW-1278">Translocase</keyword>
<keyword evidence="8 14" id="KW-0479">Metal-binding</keyword>
<dbReference type="Gene3D" id="3.10.20.600">
    <property type="match status" value="1"/>
</dbReference>